<sequence>MLTSRSKDEIENLRGGNFALRADSSDVRTTVFFRLTSTPEFL</sequence>
<dbReference type="EMBL" id="HACA01029436">
    <property type="protein sequence ID" value="CDW46797.1"/>
    <property type="molecule type" value="Transcribed_RNA"/>
</dbReference>
<evidence type="ECO:0000313" key="1">
    <source>
        <dbReference type="EMBL" id="CDW46797.1"/>
    </source>
</evidence>
<dbReference type="AlphaFoldDB" id="A0A0K2V9F7"/>
<organism evidence="1">
    <name type="scientific">Lepeophtheirus salmonis</name>
    <name type="common">Salmon louse</name>
    <name type="synonym">Caligus salmonis</name>
    <dbReference type="NCBI Taxonomy" id="72036"/>
    <lineage>
        <taxon>Eukaryota</taxon>
        <taxon>Metazoa</taxon>
        <taxon>Ecdysozoa</taxon>
        <taxon>Arthropoda</taxon>
        <taxon>Crustacea</taxon>
        <taxon>Multicrustacea</taxon>
        <taxon>Hexanauplia</taxon>
        <taxon>Copepoda</taxon>
        <taxon>Siphonostomatoida</taxon>
        <taxon>Caligidae</taxon>
        <taxon>Lepeophtheirus</taxon>
    </lineage>
</organism>
<proteinExistence type="predicted"/>
<accession>A0A0K2V9F7</accession>
<name>A0A0K2V9F7_LEPSM</name>
<protein>
    <submittedName>
        <fullName evidence="1">Uncharacterized protein</fullName>
    </submittedName>
</protein>
<reference evidence="1" key="1">
    <citation type="submission" date="2014-05" db="EMBL/GenBank/DDBJ databases">
        <authorList>
            <person name="Chronopoulou M."/>
        </authorList>
    </citation>
    <scope>NUCLEOTIDE SEQUENCE</scope>
    <source>
        <tissue evidence="1">Whole organism</tissue>
    </source>
</reference>